<comment type="subunit">
    <text evidence="1">Homodimer.</text>
</comment>
<organism evidence="8 9">
    <name type="scientific">Sporomusa termitida</name>
    <dbReference type="NCBI Taxonomy" id="2377"/>
    <lineage>
        <taxon>Bacteria</taxon>
        <taxon>Bacillati</taxon>
        <taxon>Bacillota</taxon>
        <taxon>Negativicutes</taxon>
        <taxon>Selenomonadales</taxon>
        <taxon>Sporomusaceae</taxon>
        <taxon>Sporomusa</taxon>
    </lineage>
</organism>
<dbReference type="Gene3D" id="1.10.10.10">
    <property type="entry name" value="Winged helix-like DNA-binding domain superfamily/Winged helix DNA-binding domain"/>
    <property type="match status" value="1"/>
</dbReference>
<evidence type="ECO:0000259" key="7">
    <source>
        <dbReference type="Pfam" id="PF09182"/>
    </source>
</evidence>
<evidence type="ECO:0000259" key="6">
    <source>
        <dbReference type="Pfam" id="PF00156"/>
    </source>
</evidence>
<dbReference type="PANTHER" id="PTHR43864">
    <property type="entry name" value="HYPOXANTHINE/GUANINE PHOSPHORIBOSYLTRANSFERASE"/>
    <property type="match status" value="1"/>
</dbReference>
<dbReference type="KEGG" id="sted:SPTER_47700"/>
<evidence type="ECO:0000256" key="2">
    <source>
        <dbReference type="ARBA" id="ARBA00023015"/>
    </source>
</evidence>
<evidence type="ECO:0000313" key="9">
    <source>
        <dbReference type="Proteomes" id="UP000320776"/>
    </source>
</evidence>
<dbReference type="EMBL" id="CP036259">
    <property type="protein sequence ID" value="QDR83288.1"/>
    <property type="molecule type" value="Genomic_DNA"/>
</dbReference>
<dbReference type="InterPro" id="IPR036390">
    <property type="entry name" value="WH_DNA-bd_sf"/>
</dbReference>
<dbReference type="RefSeq" id="WP_144352585.1">
    <property type="nucleotide sequence ID" value="NZ_CP036259.1"/>
</dbReference>
<protein>
    <submittedName>
        <fullName evidence="8">Pur operon repressor</fullName>
    </submittedName>
</protein>
<dbReference type="InterPro" id="IPR029057">
    <property type="entry name" value="PRTase-like"/>
</dbReference>
<dbReference type="InterPro" id="IPR050118">
    <property type="entry name" value="Pur/Pyrimidine_PRTase"/>
</dbReference>
<dbReference type="InterPro" id="IPR000836">
    <property type="entry name" value="PRTase_dom"/>
</dbReference>
<dbReference type="GO" id="GO:0045892">
    <property type="term" value="P:negative regulation of DNA-templated transcription"/>
    <property type="evidence" value="ECO:0007669"/>
    <property type="project" value="InterPro"/>
</dbReference>
<dbReference type="AlphaFoldDB" id="A0A517E129"/>
<evidence type="ECO:0000256" key="5">
    <source>
        <dbReference type="ARBA" id="ARBA00049656"/>
    </source>
</evidence>
<keyword evidence="2" id="KW-0805">Transcription regulation</keyword>
<evidence type="ECO:0000313" key="8">
    <source>
        <dbReference type="EMBL" id="QDR83288.1"/>
    </source>
</evidence>
<dbReference type="NCBIfam" id="TIGR01743">
    <property type="entry name" value="purR_Bsub"/>
    <property type="match status" value="1"/>
</dbReference>
<dbReference type="GO" id="GO:0003677">
    <property type="term" value="F:DNA binding"/>
    <property type="evidence" value="ECO:0007669"/>
    <property type="project" value="UniProtKB-KW"/>
</dbReference>
<dbReference type="GO" id="GO:0045982">
    <property type="term" value="P:negative regulation of purine nucleobase metabolic process"/>
    <property type="evidence" value="ECO:0007669"/>
    <property type="project" value="InterPro"/>
</dbReference>
<proteinExistence type="inferred from homology"/>
<gene>
    <name evidence="8" type="primary">purR</name>
    <name evidence="8" type="ORF">SPTER_47700</name>
</gene>
<dbReference type="SUPFAM" id="SSF53271">
    <property type="entry name" value="PRTase-like"/>
    <property type="match status" value="1"/>
</dbReference>
<reference evidence="8 9" key="1">
    <citation type="submission" date="2019-02" db="EMBL/GenBank/DDBJ databases">
        <title>Closed genome of Sporomusa termitida DSM 4440.</title>
        <authorList>
            <person name="Poehlein A."/>
            <person name="Daniel R."/>
        </authorList>
    </citation>
    <scope>NUCLEOTIDE SEQUENCE [LARGE SCALE GENOMIC DNA]</scope>
    <source>
        <strain evidence="8 9">DSM 4440</strain>
    </source>
</reference>
<name>A0A517E129_9FIRM</name>
<dbReference type="InterPro" id="IPR015265">
    <property type="entry name" value="PuR_N"/>
</dbReference>
<dbReference type="Pfam" id="PF09182">
    <property type="entry name" value="PuR_N"/>
    <property type="match status" value="1"/>
</dbReference>
<evidence type="ECO:0000256" key="4">
    <source>
        <dbReference type="ARBA" id="ARBA00023163"/>
    </source>
</evidence>
<comment type="similarity">
    <text evidence="5">Belongs to the purine/pyrimidine phosphoribosyltransferase family. PurR subfamily.</text>
</comment>
<dbReference type="InterPro" id="IPR010078">
    <property type="entry name" value="PurR_Bsub"/>
</dbReference>
<dbReference type="OrthoDB" id="4213751at2"/>
<sequence>MNKVRKMERVSALTKLIADRPRHLFSLSQFSELFGAAKSTICEDITTIKETLGHFGLGTIETVAGAAGGIRFIPAVSPQETDRLLQALAQRLAEPDRIIPGGFLYMSDLLFTPHLMVKVGEIFMERLAHLSPDYILTVETKGIPLAFMTARAFDLPLITVRRGSKVTEGSAVSINYVTGSYKRIQSMSLPKRALPAGAKVLIIDDFMKAGGTARGMVDLAQEVGAKVCGIGVLVATAEPEPKLVEDYLALLILHDVHEHTKVTDIRPVLTTG</sequence>
<feature type="domain" description="Phosphoribosyltransferase" evidence="6">
    <location>
        <begin position="116"/>
        <end position="242"/>
    </location>
</feature>
<keyword evidence="4" id="KW-0804">Transcription</keyword>
<feature type="domain" description="Bacterial purine repressor N-terminal" evidence="7">
    <location>
        <begin position="5"/>
        <end position="74"/>
    </location>
</feature>
<evidence type="ECO:0000256" key="3">
    <source>
        <dbReference type="ARBA" id="ARBA00023125"/>
    </source>
</evidence>
<accession>A0A517E129</accession>
<keyword evidence="3" id="KW-0238">DNA-binding</keyword>
<dbReference type="CDD" id="cd06223">
    <property type="entry name" value="PRTases_typeI"/>
    <property type="match status" value="1"/>
</dbReference>
<dbReference type="PANTHER" id="PTHR43864:SF2">
    <property type="entry name" value="PUR OPERON REPRESSOR"/>
    <property type="match status" value="1"/>
</dbReference>
<dbReference type="InterPro" id="IPR036388">
    <property type="entry name" value="WH-like_DNA-bd_sf"/>
</dbReference>
<dbReference type="Proteomes" id="UP000320776">
    <property type="component" value="Chromosome"/>
</dbReference>
<dbReference type="Gene3D" id="3.40.50.2020">
    <property type="match status" value="1"/>
</dbReference>
<dbReference type="Pfam" id="PF00156">
    <property type="entry name" value="Pribosyltran"/>
    <property type="match status" value="1"/>
</dbReference>
<keyword evidence="9" id="KW-1185">Reference proteome</keyword>
<evidence type="ECO:0000256" key="1">
    <source>
        <dbReference type="ARBA" id="ARBA00011738"/>
    </source>
</evidence>
<dbReference type="SUPFAM" id="SSF46785">
    <property type="entry name" value="Winged helix' DNA-binding domain"/>
    <property type="match status" value="1"/>
</dbReference>